<dbReference type="SUPFAM" id="SSF51735">
    <property type="entry name" value="NAD(P)-binding Rossmann-fold domains"/>
    <property type="match status" value="1"/>
</dbReference>
<gene>
    <name evidence="2" type="ORF">ACFQQG_16075</name>
</gene>
<reference evidence="2 3" key="1">
    <citation type="journal article" date="2019" name="Int. J. Syst. Evol. Microbiol.">
        <title>The Global Catalogue of Microorganisms (GCM) 10K type strain sequencing project: providing services to taxonomists for standard genome sequencing and annotation.</title>
        <authorList>
            <consortium name="The Broad Institute Genomics Platform"/>
            <consortium name="The Broad Institute Genome Sequencing Center for Infectious Disease"/>
            <person name="Wu L."/>
            <person name="Ma J."/>
        </authorList>
    </citation>
    <scope>NUCLEOTIDE SEQUENCE [LARGE SCALE GENOMIC DNA]</scope>
    <source>
        <strain evidence="2 3">JCM 30072</strain>
    </source>
</reference>
<evidence type="ECO:0000313" key="3">
    <source>
        <dbReference type="Proteomes" id="UP001596445"/>
    </source>
</evidence>
<keyword evidence="1" id="KW-0560">Oxidoreductase</keyword>
<keyword evidence="3" id="KW-1185">Reference proteome</keyword>
<dbReference type="PRINTS" id="PR00081">
    <property type="entry name" value="GDHRDH"/>
</dbReference>
<accession>A0ABD5W231</accession>
<comment type="caution">
    <text evidence="2">The sequence shown here is derived from an EMBL/GenBank/DDBJ whole genome shotgun (WGS) entry which is preliminary data.</text>
</comment>
<dbReference type="RefSeq" id="WP_267162186.1">
    <property type="nucleotide sequence ID" value="NZ_CP112972.1"/>
</dbReference>
<evidence type="ECO:0000256" key="1">
    <source>
        <dbReference type="ARBA" id="ARBA00023002"/>
    </source>
</evidence>
<dbReference type="NCBIfam" id="NF004513">
    <property type="entry name" value="PRK05854.1"/>
    <property type="match status" value="1"/>
</dbReference>
<dbReference type="InterPro" id="IPR036291">
    <property type="entry name" value="NAD(P)-bd_dom_sf"/>
</dbReference>
<dbReference type="Pfam" id="PF00106">
    <property type="entry name" value="adh_short"/>
    <property type="match status" value="1"/>
</dbReference>
<proteinExistence type="predicted"/>
<dbReference type="NCBIfam" id="NF004846">
    <property type="entry name" value="PRK06197.1"/>
    <property type="match status" value="1"/>
</dbReference>
<dbReference type="GeneID" id="76631571"/>
<sequence length="311" mass="33271">MSSSWGIDEMPDQSGRTVVVTGANSGLGFEATHAFAQKGATVVMACRDRSRAESARDEIRASVDDPSLSVLELDLASLDSVRSFAETFSAEYDELHVLCNNAGLMAIPRRETEDGFEMQFGVNHLGHFALTGLLLDVLCETDGESRVVTQSSGLHENGEMAFDDLHSEASYDKWDAYAQSKLANLLFAYELDRRLRAVDASVTSVGCHPGYADTDLQRRGPEMAGSRLRLVGMKIANTLVAQPAGQGTLPMLYAATADEVAGGEYVGPGGFMNMRGAPTVQSSSARSTDEAAAARLWDVSAELTGVTFGLK</sequence>
<evidence type="ECO:0000313" key="2">
    <source>
        <dbReference type="EMBL" id="MFC7059410.1"/>
    </source>
</evidence>
<dbReference type="InterPro" id="IPR002347">
    <property type="entry name" value="SDR_fam"/>
</dbReference>
<dbReference type="AlphaFoldDB" id="A0ABD5W231"/>
<protein>
    <submittedName>
        <fullName evidence="2">Oxidoreductase</fullName>
    </submittedName>
</protein>
<dbReference type="PANTHER" id="PTHR43157:SF31">
    <property type="entry name" value="PHOSPHATIDYLINOSITOL-GLYCAN BIOSYNTHESIS CLASS F PROTEIN"/>
    <property type="match status" value="1"/>
</dbReference>
<dbReference type="GO" id="GO:0016491">
    <property type="term" value="F:oxidoreductase activity"/>
    <property type="evidence" value="ECO:0007669"/>
    <property type="project" value="UniProtKB-KW"/>
</dbReference>
<name>A0ABD5W231_9EURY</name>
<dbReference type="PANTHER" id="PTHR43157">
    <property type="entry name" value="PHOSPHATIDYLINOSITOL-GLYCAN BIOSYNTHESIS CLASS F PROTEIN-RELATED"/>
    <property type="match status" value="1"/>
</dbReference>
<dbReference type="EMBL" id="JBHSZI010000001">
    <property type="protein sequence ID" value="MFC7059410.1"/>
    <property type="molecule type" value="Genomic_DNA"/>
</dbReference>
<organism evidence="2 3">
    <name type="scientific">Halovenus salina</name>
    <dbReference type="NCBI Taxonomy" id="1510225"/>
    <lineage>
        <taxon>Archaea</taxon>
        <taxon>Methanobacteriati</taxon>
        <taxon>Methanobacteriota</taxon>
        <taxon>Stenosarchaea group</taxon>
        <taxon>Halobacteria</taxon>
        <taxon>Halobacteriales</taxon>
        <taxon>Haloarculaceae</taxon>
        <taxon>Halovenus</taxon>
    </lineage>
</organism>
<dbReference type="Proteomes" id="UP001596445">
    <property type="component" value="Unassembled WGS sequence"/>
</dbReference>
<dbReference type="CDD" id="cd05327">
    <property type="entry name" value="retinol-DH_like_SDR_c_like"/>
    <property type="match status" value="1"/>
</dbReference>
<dbReference type="Gene3D" id="3.40.50.720">
    <property type="entry name" value="NAD(P)-binding Rossmann-like Domain"/>
    <property type="match status" value="1"/>
</dbReference>